<dbReference type="Proteomes" id="UP001630127">
    <property type="component" value="Unassembled WGS sequence"/>
</dbReference>
<reference evidence="1 2" key="1">
    <citation type="submission" date="2024-11" db="EMBL/GenBank/DDBJ databases">
        <title>A near-complete genome assembly of Cinchona calisaya.</title>
        <authorList>
            <person name="Lian D.C."/>
            <person name="Zhao X.W."/>
            <person name="Wei L."/>
        </authorList>
    </citation>
    <scope>NUCLEOTIDE SEQUENCE [LARGE SCALE GENOMIC DNA]</scope>
    <source>
        <tissue evidence="1">Nenye</tissue>
    </source>
</reference>
<comment type="caution">
    <text evidence="1">The sequence shown here is derived from an EMBL/GenBank/DDBJ whole genome shotgun (WGS) entry which is preliminary data.</text>
</comment>
<evidence type="ECO:0000313" key="1">
    <source>
        <dbReference type="EMBL" id="KAL3507509.1"/>
    </source>
</evidence>
<keyword evidence="2" id="KW-1185">Reference proteome</keyword>
<dbReference type="AlphaFoldDB" id="A0ABD2YJD6"/>
<dbReference type="PANTHER" id="PTHR36337">
    <property type="entry name" value="OBSCURIN-LIKE PROTEIN"/>
    <property type="match status" value="1"/>
</dbReference>
<dbReference type="PANTHER" id="PTHR36337:SF1">
    <property type="entry name" value="OBSCURIN-LIKE PROTEIN"/>
    <property type="match status" value="1"/>
</dbReference>
<dbReference type="InterPro" id="IPR016024">
    <property type="entry name" value="ARM-type_fold"/>
</dbReference>
<proteinExistence type="predicted"/>
<dbReference type="SUPFAM" id="SSF48371">
    <property type="entry name" value="ARM repeat"/>
    <property type="match status" value="1"/>
</dbReference>
<evidence type="ECO:0000313" key="2">
    <source>
        <dbReference type="Proteomes" id="UP001630127"/>
    </source>
</evidence>
<gene>
    <name evidence="1" type="ORF">ACH5RR_032891</name>
</gene>
<sequence length="820" mass="91633">MANQGHTIFLEEWLFQKSGIGDDSSSRHSPSSSARAIIQAWTDLRDLFQLQSFEPRHLQSLKTLCASQNVLYVADPQAKLLMSILSLPNVSLLQESYSLFLRLLYIWVRKSSKQSSGMIDSMVEVLLKIFSEKFSVNKNPIFFSEGVLLLGAISFVPSVSENSKMCCVELLCKLLEKEYQLIGEYEGVLPSVLAGIGYALSSSLNAYIVRILDSLFGIWEKKDGQSGSVPHGLMILHMMEWVLSNCINSHYMDKMDLFRREMLVNRKPSYSLFASVMAAAGMLRVCNRSGSNGLTPLKISAEELIGTVAKHLVSRTGSVNCSGMKHKDSILLQCISLAAARSGFHSYSAPLVLCLAIALLGEIFPLQRMYHKILHLPAGNFEGLLLNEVKEHLASTSFNEAGAITGVFCNQYVSADEECKSTVENLIWDYCQEIYLQHQQVAFSYHGIQNGLLGELEKIAESAFLMVVLFALAVSKYRLGPNSNKDTHLTLSVRILVSFSCMEYFRRVRLSEYMDTVRAAVVSVQENESACLSFVHSMPSYNNLTNKQGFSNWQKMEYLWSNDDVQTARILFYLRVIPTCVEHLPTPVFRKVVVPIMFLYMGHPNGKVARASHSMFLSFISSGKDPIHEERNSLKEQLVFYYMQRSLEGYPGITPFEGMASGVAAVVRHLPAGSPSIFYCLHSLVEKASSMCSAVNIEETDLLKTRDGGWEPCQKMLELLLRLLSLVDIQVLPSLMKLLAQLIVKLPKDRQNVVLNELFQHVAESDDVTRKPTFVSWLQSLAYLCSQDTDKRAIEGMQSEASSAPLNVAPLNPSGISARL</sequence>
<accession>A0ABD2YJD6</accession>
<protein>
    <submittedName>
        <fullName evidence="1">Uncharacterized protein</fullName>
    </submittedName>
</protein>
<organism evidence="1 2">
    <name type="scientific">Cinchona calisaya</name>
    <dbReference type="NCBI Taxonomy" id="153742"/>
    <lineage>
        <taxon>Eukaryota</taxon>
        <taxon>Viridiplantae</taxon>
        <taxon>Streptophyta</taxon>
        <taxon>Embryophyta</taxon>
        <taxon>Tracheophyta</taxon>
        <taxon>Spermatophyta</taxon>
        <taxon>Magnoliopsida</taxon>
        <taxon>eudicotyledons</taxon>
        <taxon>Gunneridae</taxon>
        <taxon>Pentapetalae</taxon>
        <taxon>asterids</taxon>
        <taxon>lamiids</taxon>
        <taxon>Gentianales</taxon>
        <taxon>Rubiaceae</taxon>
        <taxon>Cinchonoideae</taxon>
        <taxon>Cinchoneae</taxon>
        <taxon>Cinchona</taxon>
    </lineage>
</organism>
<dbReference type="EMBL" id="JBJUIK010000013">
    <property type="protein sequence ID" value="KAL3507509.1"/>
    <property type="molecule type" value="Genomic_DNA"/>
</dbReference>
<name>A0ABD2YJD6_9GENT</name>